<evidence type="ECO:0000313" key="7">
    <source>
        <dbReference type="EMBL" id="AIA29737.1"/>
    </source>
</evidence>
<dbReference type="Pfam" id="PF01553">
    <property type="entry name" value="Acyltransferase"/>
    <property type="match status" value="1"/>
</dbReference>
<protein>
    <submittedName>
        <fullName evidence="7">Acyl-phosphate glycerol 3-phosphate acyltransferase</fullName>
    </submittedName>
</protein>
<name>A0A059XWZ3_9BACT</name>
<gene>
    <name evidence="7" type="primary">plsC</name>
    <name evidence="7" type="ORF">MCFN_03115</name>
</gene>
<dbReference type="SMART" id="SM00563">
    <property type="entry name" value="PlsC"/>
    <property type="match status" value="1"/>
</dbReference>
<dbReference type="CDD" id="cd07989">
    <property type="entry name" value="LPLAT_AGPAT-like"/>
    <property type="match status" value="1"/>
</dbReference>
<proteinExistence type="predicted"/>
<dbReference type="KEGG" id="mcr:MCFN_03115"/>
<dbReference type="Proteomes" id="UP000027088">
    <property type="component" value="Chromosome"/>
</dbReference>
<evidence type="ECO:0000256" key="4">
    <source>
        <dbReference type="ARBA" id="ARBA00023098"/>
    </source>
</evidence>
<feature type="domain" description="Phospholipid/glycerol acyltransferase" evidence="6">
    <location>
        <begin position="72"/>
        <end position="197"/>
    </location>
</feature>
<dbReference type="GO" id="GO:0006654">
    <property type="term" value="P:phosphatidic acid biosynthetic process"/>
    <property type="evidence" value="ECO:0007669"/>
    <property type="project" value="TreeGrafter"/>
</dbReference>
<dbReference type="PANTHER" id="PTHR10434">
    <property type="entry name" value="1-ACYL-SN-GLYCEROL-3-PHOSPHATE ACYLTRANSFERASE"/>
    <property type="match status" value="1"/>
</dbReference>
<keyword evidence="5 7" id="KW-0012">Acyltransferase</keyword>
<evidence type="ECO:0000256" key="5">
    <source>
        <dbReference type="ARBA" id="ARBA00023315"/>
    </source>
</evidence>
<dbReference type="PANTHER" id="PTHR10434:SF64">
    <property type="entry name" value="1-ACYL-SN-GLYCEROL-3-PHOSPHATE ACYLTRANSFERASE-RELATED"/>
    <property type="match status" value="1"/>
</dbReference>
<organism evidence="7 8">
    <name type="scientific">Mycoplasmopsis californica</name>
    <dbReference type="NCBI Taxonomy" id="2113"/>
    <lineage>
        <taxon>Bacteria</taxon>
        <taxon>Bacillati</taxon>
        <taxon>Mycoplasmatota</taxon>
        <taxon>Mycoplasmoidales</taxon>
        <taxon>Metamycoplasmataceae</taxon>
        <taxon>Mycoplasmopsis</taxon>
    </lineage>
</organism>
<evidence type="ECO:0000256" key="3">
    <source>
        <dbReference type="ARBA" id="ARBA00022679"/>
    </source>
</evidence>
<evidence type="ECO:0000259" key="6">
    <source>
        <dbReference type="SMART" id="SM00563"/>
    </source>
</evidence>
<accession>A0A059XWZ3</accession>
<dbReference type="EMBL" id="CP007521">
    <property type="protein sequence ID" value="AIA29737.1"/>
    <property type="molecule type" value="Genomic_DNA"/>
</dbReference>
<evidence type="ECO:0000256" key="2">
    <source>
        <dbReference type="ARBA" id="ARBA00022516"/>
    </source>
</evidence>
<keyword evidence="3 7" id="KW-0808">Transferase</keyword>
<evidence type="ECO:0000313" key="8">
    <source>
        <dbReference type="Proteomes" id="UP000027088"/>
    </source>
</evidence>
<dbReference type="GO" id="GO:0003841">
    <property type="term" value="F:1-acylglycerol-3-phosphate O-acyltransferase activity"/>
    <property type="evidence" value="ECO:0007669"/>
    <property type="project" value="TreeGrafter"/>
</dbReference>
<dbReference type="eggNOG" id="COG0204">
    <property type="taxonomic scope" value="Bacteria"/>
</dbReference>
<dbReference type="AlphaFoldDB" id="A0A059XWZ3"/>
<dbReference type="SUPFAM" id="SSF69593">
    <property type="entry name" value="Glycerol-3-phosphate (1)-acyltransferase"/>
    <property type="match status" value="1"/>
</dbReference>
<reference evidence="7" key="1">
    <citation type="journal article" date="2014" name="Genome Announc.">
        <title>Complete Genome Sequence of the Bovine Mastitis Pathogen Mycoplasma californicum Strain ST-6T (ATCC 33461T).</title>
        <authorList>
            <person name="Calcutt M.J."/>
            <person name="Foecking M.F."/>
            <person name="Fox L.K."/>
        </authorList>
    </citation>
    <scope>NUCLEOTIDE SEQUENCE [LARGE SCALE GENOMIC DNA]</scope>
    <source>
        <strain evidence="7">ST-6</strain>
    </source>
</reference>
<keyword evidence="8" id="KW-1185">Reference proteome</keyword>
<keyword evidence="2" id="KW-0444">Lipid biosynthesis</keyword>
<comment type="pathway">
    <text evidence="1">Lipid metabolism.</text>
</comment>
<keyword evidence="4" id="KW-0443">Lipid metabolism</keyword>
<evidence type="ECO:0000256" key="1">
    <source>
        <dbReference type="ARBA" id="ARBA00005189"/>
    </source>
</evidence>
<dbReference type="InterPro" id="IPR002123">
    <property type="entry name" value="Plipid/glycerol_acylTrfase"/>
</dbReference>
<dbReference type="RefSeq" id="WP_038562240.1">
    <property type="nucleotide sequence ID" value="NZ_CP007521.1"/>
</dbReference>
<sequence length="247" mass="28865">MGFNLKMIFLWWHFLWCMWRLSAASKRYRRDPMNFHIQQRNDYLLKRAKQLLWYFNVKLEVVGLDSLPKGPVILMPNHKSNIDPLLILASLEKTNFERIGKNKIPTFIAKVELKKRGITRKVLELLDTIFINRQDLRQSIKSLEEFGSHVKQNKTYGVIFPEGTRINELTLGEFKAGGAKVARSHYLPIVPVAISDSRDALNKKRNKKLKIRVEFLKVIKPAEFITIDNAVIMERVKQTIEKALNHE</sequence>